<dbReference type="RefSeq" id="XP_005712785.1">
    <property type="nucleotide sequence ID" value="XM_005712728.1"/>
</dbReference>
<proteinExistence type="predicted"/>
<dbReference type="AlphaFoldDB" id="R7Q378"/>
<name>R7Q378_CHOCR</name>
<organism evidence="1 2">
    <name type="scientific">Chondrus crispus</name>
    <name type="common">Carrageen Irish moss</name>
    <name type="synonym">Polymorpha crispa</name>
    <dbReference type="NCBI Taxonomy" id="2769"/>
    <lineage>
        <taxon>Eukaryota</taxon>
        <taxon>Rhodophyta</taxon>
        <taxon>Florideophyceae</taxon>
        <taxon>Rhodymeniophycidae</taxon>
        <taxon>Gigartinales</taxon>
        <taxon>Gigartinaceae</taxon>
        <taxon>Chondrus</taxon>
    </lineage>
</organism>
<dbReference type="Proteomes" id="UP000012073">
    <property type="component" value="Unassembled WGS sequence"/>
</dbReference>
<reference evidence="2" key="1">
    <citation type="journal article" date="2013" name="Proc. Natl. Acad. Sci. U.S.A.">
        <title>Genome structure and metabolic features in the red seaweed Chondrus crispus shed light on evolution of the Archaeplastida.</title>
        <authorList>
            <person name="Collen J."/>
            <person name="Porcel B."/>
            <person name="Carre W."/>
            <person name="Ball S.G."/>
            <person name="Chaparro C."/>
            <person name="Tonon T."/>
            <person name="Barbeyron T."/>
            <person name="Michel G."/>
            <person name="Noel B."/>
            <person name="Valentin K."/>
            <person name="Elias M."/>
            <person name="Artiguenave F."/>
            <person name="Arun A."/>
            <person name="Aury J.M."/>
            <person name="Barbosa-Neto J.F."/>
            <person name="Bothwell J.H."/>
            <person name="Bouget F.Y."/>
            <person name="Brillet L."/>
            <person name="Cabello-Hurtado F."/>
            <person name="Capella-Gutierrez S."/>
            <person name="Charrier B."/>
            <person name="Cladiere L."/>
            <person name="Cock J.M."/>
            <person name="Coelho S.M."/>
            <person name="Colleoni C."/>
            <person name="Czjzek M."/>
            <person name="Da Silva C."/>
            <person name="Delage L."/>
            <person name="Denoeud F."/>
            <person name="Deschamps P."/>
            <person name="Dittami S.M."/>
            <person name="Gabaldon T."/>
            <person name="Gachon C.M."/>
            <person name="Groisillier A."/>
            <person name="Herve C."/>
            <person name="Jabbari K."/>
            <person name="Katinka M."/>
            <person name="Kloareg B."/>
            <person name="Kowalczyk N."/>
            <person name="Labadie K."/>
            <person name="Leblanc C."/>
            <person name="Lopez P.J."/>
            <person name="McLachlan D.H."/>
            <person name="Meslet-Cladiere L."/>
            <person name="Moustafa A."/>
            <person name="Nehr Z."/>
            <person name="Nyvall Collen P."/>
            <person name="Panaud O."/>
            <person name="Partensky F."/>
            <person name="Poulain J."/>
            <person name="Rensing S.A."/>
            <person name="Rousvoal S."/>
            <person name="Samson G."/>
            <person name="Symeonidi A."/>
            <person name="Weissenbach J."/>
            <person name="Zambounis A."/>
            <person name="Wincker P."/>
            <person name="Boyen C."/>
        </authorList>
    </citation>
    <scope>NUCLEOTIDE SEQUENCE [LARGE SCALE GENOMIC DNA]</scope>
    <source>
        <strain evidence="2">cv. Stackhouse</strain>
    </source>
</reference>
<dbReference type="KEGG" id="ccp:CHC_T00001830001"/>
<dbReference type="EMBL" id="HG001628">
    <property type="protein sequence ID" value="CDF32982.1"/>
    <property type="molecule type" value="Genomic_DNA"/>
</dbReference>
<evidence type="ECO:0000313" key="1">
    <source>
        <dbReference type="EMBL" id="CDF32982.1"/>
    </source>
</evidence>
<evidence type="ECO:0000313" key="2">
    <source>
        <dbReference type="Proteomes" id="UP000012073"/>
    </source>
</evidence>
<dbReference type="Gramene" id="CDF32982">
    <property type="protein sequence ID" value="CDF32982"/>
    <property type="gene ID" value="CHC_T00001830001"/>
</dbReference>
<sequence>MCACVSSHFQCALYIPHLRCIRPFHLLDVVHDTFPIVSSLCSCLERCWSATPGAKKLGRTLKTAVCKVAFERKKKKKEKERKKKTLHMT</sequence>
<protein>
    <submittedName>
        <fullName evidence="1">Uncharacterized protein</fullName>
    </submittedName>
</protein>
<keyword evidence="2" id="KW-1185">Reference proteome</keyword>
<accession>R7Q378</accession>
<dbReference type="GeneID" id="17320498"/>
<gene>
    <name evidence="1" type="ORF">CHC_T00001830001</name>
</gene>